<dbReference type="AlphaFoldDB" id="A0A183LHJ6"/>
<gene>
    <name evidence="1" type="ORF">SMRZ_LOCUS3271</name>
</gene>
<sequence>MQIKTVSVAAVSASVGLSIHKEKTEVLKYNTTTLDGETMEDVESFTYLGSVIGEQEGSDADVKARIGKARAVFLQLKNIWN</sequence>
<dbReference type="Proteomes" id="UP000277204">
    <property type="component" value="Unassembled WGS sequence"/>
</dbReference>
<dbReference type="EMBL" id="UZAI01000920">
    <property type="protein sequence ID" value="VDO57580.1"/>
    <property type="molecule type" value="Genomic_DNA"/>
</dbReference>
<proteinExistence type="predicted"/>
<evidence type="ECO:0000313" key="2">
    <source>
        <dbReference type="Proteomes" id="UP000277204"/>
    </source>
</evidence>
<dbReference type="PANTHER" id="PTHR47027">
    <property type="entry name" value="REVERSE TRANSCRIPTASE DOMAIN-CONTAINING PROTEIN"/>
    <property type="match status" value="1"/>
</dbReference>
<keyword evidence="2" id="KW-1185">Reference proteome</keyword>
<evidence type="ECO:0000313" key="1">
    <source>
        <dbReference type="EMBL" id="VDO57580.1"/>
    </source>
</evidence>
<dbReference type="PANTHER" id="PTHR47027:SF25">
    <property type="entry name" value="REVERSE TRANSCRIPTASE DOMAIN-CONTAINING PROTEIN"/>
    <property type="match status" value="1"/>
</dbReference>
<protein>
    <submittedName>
        <fullName evidence="1">Uncharacterized protein</fullName>
    </submittedName>
</protein>
<reference evidence="1 2" key="1">
    <citation type="submission" date="2018-11" db="EMBL/GenBank/DDBJ databases">
        <authorList>
            <consortium name="Pathogen Informatics"/>
        </authorList>
    </citation>
    <scope>NUCLEOTIDE SEQUENCE [LARGE SCALE GENOMIC DNA]</scope>
    <source>
        <strain evidence="1 2">Zambia</strain>
    </source>
</reference>
<name>A0A183LHJ6_9TREM</name>
<accession>A0A183LHJ6</accession>
<organism evidence="1 2">
    <name type="scientific">Schistosoma margrebowiei</name>
    <dbReference type="NCBI Taxonomy" id="48269"/>
    <lineage>
        <taxon>Eukaryota</taxon>
        <taxon>Metazoa</taxon>
        <taxon>Spiralia</taxon>
        <taxon>Lophotrochozoa</taxon>
        <taxon>Platyhelminthes</taxon>
        <taxon>Trematoda</taxon>
        <taxon>Digenea</taxon>
        <taxon>Strigeidida</taxon>
        <taxon>Schistosomatoidea</taxon>
        <taxon>Schistosomatidae</taxon>
        <taxon>Schistosoma</taxon>
    </lineage>
</organism>